<evidence type="ECO:0000256" key="2">
    <source>
        <dbReference type="ARBA" id="ARBA00023002"/>
    </source>
</evidence>
<dbReference type="Pfam" id="PF00106">
    <property type="entry name" value="adh_short"/>
    <property type="match status" value="1"/>
</dbReference>
<evidence type="ECO:0000256" key="1">
    <source>
        <dbReference type="ARBA" id="ARBA00006484"/>
    </source>
</evidence>
<name>A0A232LWW1_9EURO</name>
<comment type="similarity">
    <text evidence="1">Belongs to the short-chain dehydrogenases/reductases (SDR) family.</text>
</comment>
<dbReference type="GO" id="GO:0005783">
    <property type="term" value="C:endoplasmic reticulum"/>
    <property type="evidence" value="ECO:0007669"/>
    <property type="project" value="TreeGrafter"/>
</dbReference>
<dbReference type="GO" id="GO:0016491">
    <property type="term" value="F:oxidoreductase activity"/>
    <property type="evidence" value="ECO:0007669"/>
    <property type="project" value="UniProtKB-KW"/>
</dbReference>
<dbReference type="EMBL" id="NPHW01004212">
    <property type="protein sequence ID" value="OXV08297.1"/>
    <property type="molecule type" value="Genomic_DNA"/>
</dbReference>
<evidence type="ECO:0008006" key="6">
    <source>
        <dbReference type="Google" id="ProtNLM"/>
    </source>
</evidence>
<keyword evidence="3" id="KW-0812">Transmembrane</keyword>
<dbReference type="Gene3D" id="3.40.50.720">
    <property type="entry name" value="NAD(P)-binding Rossmann-like Domain"/>
    <property type="match status" value="1"/>
</dbReference>
<keyword evidence="3" id="KW-1133">Transmembrane helix</keyword>
<dbReference type="PIRSF" id="PIRSF000126">
    <property type="entry name" value="11-beta-HSD1"/>
    <property type="match status" value="1"/>
</dbReference>
<evidence type="ECO:0000313" key="4">
    <source>
        <dbReference type="EMBL" id="OXV08297.1"/>
    </source>
</evidence>
<gene>
    <name evidence="4" type="ORF">Egran_03940</name>
</gene>
<accession>A0A232LWW1</accession>
<protein>
    <recommendedName>
        <fullName evidence="6">Very-long-chain 3-oxoacyl-CoA reductase</fullName>
    </recommendedName>
</protein>
<dbReference type="PANTHER" id="PTHR43899">
    <property type="entry name" value="RH59310P"/>
    <property type="match status" value="1"/>
</dbReference>
<feature type="transmembrane region" description="Helical" evidence="3">
    <location>
        <begin position="6"/>
        <end position="23"/>
    </location>
</feature>
<sequence>MDAIYILSSVGAVTCLIFLVKVVRHLHCYLRPSSLHQCNPLGKESWALVTGASDGIGLGFAQELCDRGFNVFLHGRNHQKLLRVQEQLKAQWPTSKTKVIVFDAGKPTEEMSEIVREVGNANLTVLVNNVGGAIGVIATEYIKLQDMTHQQVQDLVSVNALFPAQLTRELLPILQKNAPSVILNMSSAAAHGLPWLSVYGATKGFVGTFSTALNAEMRAGGHQVEVIGVIVGSVKSPGNAHVDEGFFIPSSRTMARSALERVGCGRSQLWTYWRHRLQGFVFEWLPERLLQLVFIKRVRILIARRDEKQKPA</sequence>
<dbReference type="OrthoDB" id="47007at2759"/>
<dbReference type="InterPro" id="IPR051019">
    <property type="entry name" value="VLCFA-Steroid_DH"/>
</dbReference>
<dbReference type="InterPro" id="IPR002347">
    <property type="entry name" value="SDR_fam"/>
</dbReference>
<dbReference type="PRINTS" id="PR00081">
    <property type="entry name" value="GDHRDH"/>
</dbReference>
<dbReference type="PANTHER" id="PTHR43899:SF13">
    <property type="entry name" value="RH59310P"/>
    <property type="match status" value="1"/>
</dbReference>
<dbReference type="SUPFAM" id="SSF51735">
    <property type="entry name" value="NAD(P)-binding Rossmann-fold domains"/>
    <property type="match status" value="1"/>
</dbReference>
<keyword evidence="2" id="KW-0560">Oxidoreductase</keyword>
<evidence type="ECO:0000256" key="3">
    <source>
        <dbReference type="SAM" id="Phobius"/>
    </source>
</evidence>
<keyword evidence="5" id="KW-1185">Reference proteome</keyword>
<proteinExistence type="inferred from homology"/>
<keyword evidence="3" id="KW-0472">Membrane</keyword>
<dbReference type="AlphaFoldDB" id="A0A232LWW1"/>
<reference evidence="4 5" key="1">
    <citation type="journal article" date="2015" name="Environ. Microbiol.">
        <title>Metagenome sequence of Elaphomyces granulatus from sporocarp tissue reveals Ascomycota ectomycorrhizal fingerprints of genome expansion and a Proteobacteria-rich microbiome.</title>
        <authorList>
            <person name="Quandt C.A."/>
            <person name="Kohler A."/>
            <person name="Hesse C.N."/>
            <person name="Sharpton T.J."/>
            <person name="Martin F."/>
            <person name="Spatafora J.W."/>
        </authorList>
    </citation>
    <scope>NUCLEOTIDE SEQUENCE [LARGE SCALE GENOMIC DNA]</scope>
    <source>
        <strain evidence="4 5">OSC145934</strain>
    </source>
</reference>
<dbReference type="InterPro" id="IPR036291">
    <property type="entry name" value="NAD(P)-bd_dom_sf"/>
</dbReference>
<evidence type="ECO:0000313" key="5">
    <source>
        <dbReference type="Proteomes" id="UP000243515"/>
    </source>
</evidence>
<organism evidence="4 5">
    <name type="scientific">Elaphomyces granulatus</name>
    <dbReference type="NCBI Taxonomy" id="519963"/>
    <lineage>
        <taxon>Eukaryota</taxon>
        <taxon>Fungi</taxon>
        <taxon>Dikarya</taxon>
        <taxon>Ascomycota</taxon>
        <taxon>Pezizomycotina</taxon>
        <taxon>Eurotiomycetes</taxon>
        <taxon>Eurotiomycetidae</taxon>
        <taxon>Eurotiales</taxon>
        <taxon>Elaphomycetaceae</taxon>
        <taxon>Elaphomyces</taxon>
    </lineage>
</organism>
<comment type="caution">
    <text evidence="4">The sequence shown here is derived from an EMBL/GenBank/DDBJ whole genome shotgun (WGS) entry which is preliminary data.</text>
</comment>
<dbReference type="Proteomes" id="UP000243515">
    <property type="component" value="Unassembled WGS sequence"/>
</dbReference>